<keyword evidence="1" id="KW-0812">Transmembrane</keyword>
<evidence type="ECO:0000313" key="3">
    <source>
        <dbReference type="Proteomes" id="UP000663848"/>
    </source>
</evidence>
<feature type="non-terminal residue" evidence="2">
    <location>
        <position position="1"/>
    </location>
</feature>
<keyword evidence="1" id="KW-0472">Membrane</keyword>
<proteinExistence type="predicted"/>
<accession>A0A822GLB6</accession>
<name>A0A822GLB6_9BILA</name>
<comment type="caution">
    <text evidence="2">The sequence shown here is derived from an EMBL/GenBank/DDBJ whole genome shotgun (WGS) entry which is preliminary data.</text>
</comment>
<dbReference type="EMBL" id="CAJOBR010094521">
    <property type="protein sequence ID" value="CAF5145605.1"/>
    <property type="molecule type" value="Genomic_DNA"/>
</dbReference>
<protein>
    <submittedName>
        <fullName evidence="2">Uncharacterized protein</fullName>
    </submittedName>
</protein>
<sequence>MFLYIALVDLLPTLLADGQVEFKRFIVVNIGFLLGIAIMFFLALFEDS</sequence>
<reference evidence="2" key="1">
    <citation type="submission" date="2021-02" db="EMBL/GenBank/DDBJ databases">
        <authorList>
            <person name="Nowell W R."/>
        </authorList>
    </citation>
    <scope>NUCLEOTIDE SEQUENCE</scope>
</reference>
<evidence type="ECO:0000256" key="1">
    <source>
        <dbReference type="SAM" id="Phobius"/>
    </source>
</evidence>
<organism evidence="2 3">
    <name type="scientific">Rotaria socialis</name>
    <dbReference type="NCBI Taxonomy" id="392032"/>
    <lineage>
        <taxon>Eukaryota</taxon>
        <taxon>Metazoa</taxon>
        <taxon>Spiralia</taxon>
        <taxon>Gnathifera</taxon>
        <taxon>Rotifera</taxon>
        <taxon>Eurotatoria</taxon>
        <taxon>Bdelloidea</taxon>
        <taxon>Philodinida</taxon>
        <taxon>Philodinidae</taxon>
        <taxon>Rotaria</taxon>
    </lineage>
</organism>
<evidence type="ECO:0000313" key="2">
    <source>
        <dbReference type="EMBL" id="CAF5145605.1"/>
    </source>
</evidence>
<dbReference type="AlphaFoldDB" id="A0A822GLB6"/>
<keyword evidence="1" id="KW-1133">Transmembrane helix</keyword>
<feature type="transmembrane region" description="Helical" evidence="1">
    <location>
        <begin position="26"/>
        <end position="45"/>
    </location>
</feature>
<gene>
    <name evidence="2" type="ORF">QYT958_LOCUS48130</name>
</gene>
<dbReference type="Proteomes" id="UP000663848">
    <property type="component" value="Unassembled WGS sequence"/>
</dbReference>